<proteinExistence type="predicted"/>
<dbReference type="PATRIC" id="fig|710685.3.peg.5055"/>
<evidence type="ECO:0000313" key="1">
    <source>
        <dbReference type="EMBL" id="AEV75516.1"/>
    </source>
</evidence>
<keyword evidence="2" id="KW-1185">Reference proteome</keyword>
<dbReference type="KEGG" id="mrh:MycrhN_5037"/>
<evidence type="ECO:0000313" key="2">
    <source>
        <dbReference type="Proteomes" id="UP000005442"/>
    </source>
</evidence>
<evidence type="ECO:0008006" key="3">
    <source>
        <dbReference type="Google" id="ProtNLM"/>
    </source>
</evidence>
<dbReference type="EMBL" id="CP003169">
    <property type="protein sequence ID" value="AEV75516.1"/>
    <property type="molecule type" value="Genomic_DNA"/>
</dbReference>
<dbReference type="Gene3D" id="2.30.110.10">
    <property type="entry name" value="Electron Transport, Fmn-binding Protein, Chain A"/>
    <property type="match status" value="1"/>
</dbReference>
<dbReference type="HOGENOM" id="CLU_2000681_0_0_11"/>
<dbReference type="eggNOG" id="ENOG50332AK">
    <property type="taxonomic scope" value="Bacteria"/>
</dbReference>
<dbReference type="AlphaFoldDB" id="G8RVT3"/>
<dbReference type="Proteomes" id="UP000005442">
    <property type="component" value="Chromosome"/>
</dbReference>
<reference evidence="1 2" key="1">
    <citation type="submission" date="2011-12" db="EMBL/GenBank/DDBJ databases">
        <title>Complete sequence of Mycobacterium rhodesiae NBB3.</title>
        <authorList>
            <consortium name="US DOE Joint Genome Institute"/>
            <person name="Lucas S."/>
            <person name="Han J."/>
            <person name="Lapidus A."/>
            <person name="Cheng J.-F."/>
            <person name="Goodwin L."/>
            <person name="Pitluck S."/>
            <person name="Peters L."/>
            <person name="Mikhailova N."/>
            <person name="Gu W."/>
            <person name="Detter J.C."/>
            <person name="Han C."/>
            <person name="Tapia R."/>
            <person name="Land M."/>
            <person name="Hauser L."/>
            <person name="Kyrpides N."/>
            <person name="Ivanova N."/>
            <person name="Pagani I."/>
            <person name="Mattes T."/>
            <person name="Holmes A."/>
            <person name="Rutledge P."/>
            <person name="Paulsen I."/>
            <person name="Coleman N."/>
            <person name="Woyke T."/>
        </authorList>
    </citation>
    <scope>NUCLEOTIDE SEQUENCE [LARGE SCALE GENOMIC DNA]</scope>
    <source>
        <strain evidence="1 2">NBB3</strain>
    </source>
</reference>
<accession>G8RVT3</accession>
<protein>
    <recommendedName>
        <fullName evidence="3">DUF385 domain-containing protein</fullName>
    </recommendedName>
</protein>
<gene>
    <name evidence="1" type="ordered locus">MycrhN_5037</name>
</gene>
<name>G8RVT3_MYCRN</name>
<organism evidence="1 2">
    <name type="scientific">Mycolicibacterium rhodesiae (strain NBB3)</name>
    <name type="common">Mycobacterium rhodesiae</name>
    <dbReference type="NCBI Taxonomy" id="710685"/>
    <lineage>
        <taxon>Bacteria</taxon>
        <taxon>Bacillati</taxon>
        <taxon>Actinomycetota</taxon>
        <taxon>Actinomycetes</taxon>
        <taxon>Mycobacteriales</taxon>
        <taxon>Mycobacteriaceae</taxon>
        <taxon>Mycolicibacterium</taxon>
    </lineage>
</organism>
<dbReference type="STRING" id="710685.MycrhN_5037"/>
<dbReference type="InterPro" id="IPR012349">
    <property type="entry name" value="Split_barrel_FMN-bd"/>
</dbReference>
<sequence length="118" mass="12934">MRNMASGVFGTPIFGIVNKMFVALIDAPVIGPVVRRGIINVRYVGRRSGRTIETPVGYRRTADGVLINVMSPDNKTWWRNFLGDGGDITLLKYDGTDRTGHAVAHRDAHGRVSVKVAL</sequence>